<sequence>MRASELIFIAGIAVFAAVLCVQSTDFRYFSNQGFGPGFVPLNFAALTLLLAFYLLVKARLNAEGPFLPEHFRERAKAALPAVIAAFLLFAGTYAMEWGSVLAPLFVVMIVISVAFVGHTLVQALVLNAVTLAAIYGIFRLWLNIPVT</sequence>
<evidence type="ECO:0000313" key="3">
    <source>
        <dbReference type="EMBL" id="SFP83713.1"/>
    </source>
</evidence>
<feature type="transmembrane region" description="Helical" evidence="1">
    <location>
        <begin position="77"/>
        <end position="94"/>
    </location>
</feature>
<feature type="transmembrane region" description="Helical" evidence="1">
    <location>
        <begin position="124"/>
        <end position="142"/>
    </location>
</feature>
<evidence type="ECO:0000313" key="4">
    <source>
        <dbReference type="Proteomes" id="UP000199356"/>
    </source>
</evidence>
<gene>
    <name evidence="3" type="ORF">SAMN04488047_1149</name>
</gene>
<dbReference type="AlphaFoldDB" id="A0A1I5TL17"/>
<organism evidence="3 4">
    <name type="scientific">Tranquillimonas alkanivorans</name>
    <dbReference type="NCBI Taxonomy" id="441119"/>
    <lineage>
        <taxon>Bacteria</taxon>
        <taxon>Pseudomonadati</taxon>
        <taxon>Pseudomonadota</taxon>
        <taxon>Alphaproteobacteria</taxon>
        <taxon>Rhodobacterales</taxon>
        <taxon>Roseobacteraceae</taxon>
        <taxon>Tranquillimonas</taxon>
    </lineage>
</organism>
<keyword evidence="1" id="KW-0472">Membrane</keyword>
<dbReference type="RefSeq" id="WP_177215186.1">
    <property type="nucleotide sequence ID" value="NZ_FOXA01000014.1"/>
</dbReference>
<accession>A0A1I5TL17</accession>
<evidence type="ECO:0000256" key="1">
    <source>
        <dbReference type="SAM" id="Phobius"/>
    </source>
</evidence>
<keyword evidence="1" id="KW-1133">Transmembrane helix</keyword>
<dbReference type="STRING" id="441119.SAMN04488047_1149"/>
<proteinExistence type="predicted"/>
<evidence type="ECO:0000259" key="2">
    <source>
        <dbReference type="Pfam" id="PF07331"/>
    </source>
</evidence>
<feature type="transmembrane region" description="Helical" evidence="1">
    <location>
        <begin position="39"/>
        <end position="56"/>
    </location>
</feature>
<dbReference type="InterPro" id="IPR009936">
    <property type="entry name" value="DUF1468"/>
</dbReference>
<feature type="domain" description="DUF1468" evidence="2">
    <location>
        <begin position="9"/>
        <end position="145"/>
    </location>
</feature>
<dbReference type="Proteomes" id="UP000199356">
    <property type="component" value="Unassembled WGS sequence"/>
</dbReference>
<protein>
    <submittedName>
        <fullName evidence="3">Tripartite tricarboxylate transporter TctB family protein</fullName>
    </submittedName>
</protein>
<dbReference type="Pfam" id="PF07331">
    <property type="entry name" value="TctB"/>
    <property type="match status" value="1"/>
</dbReference>
<reference evidence="3 4" key="1">
    <citation type="submission" date="2016-10" db="EMBL/GenBank/DDBJ databases">
        <authorList>
            <person name="de Groot N.N."/>
        </authorList>
    </citation>
    <scope>NUCLEOTIDE SEQUENCE [LARGE SCALE GENOMIC DNA]</scope>
    <source>
        <strain evidence="3 4">DSM 19547</strain>
    </source>
</reference>
<dbReference type="EMBL" id="FOXA01000014">
    <property type="protein sequence ID" value="SFP83713.1"/>
    <property type="molecule type" value="Genomic_DNA"/>
</dbReference>
<keyword evidence="1" id="KW-0812">Transmembrane</keyword>
<keyword evidence="4" id="KW-1185">Reference proteome</keyword>
<feature type="transmembrane region" description="Helical" evidence="1">
    <location>
        <begin position="100"/>
        <end position="117"/>
    </location>
</feature>
<name>A0A1I5TL17_9RHOB</name>